<keyword evidence="7 9" id="KW-0472">Membrane</keyword>
<protein>
    <submittedName>
        <fullName evidence="12">Vacuolar glutathione S-conjugate transporter</fullName>
    </submittedName>
</protein>
<proteinExistence type="predicted"/>
<keyword evidence="2" id="KW-0813">Transport</keyword>
<dbReference type="PANTHER" id="PTHR24223">
    <property type="entry name" value="ATP-BINDING CASSETTE SUB-FAMILY C"/>
    <property type="match status" value="1"/>
</dbReference>
<evidence type="ECO:0000256" key="1">
    <source>
        <dbReference type="ARBA" id="ARBA00004141"/>
    </source>
</evidence>
<dbReference type="SUPFAM" id="SSF90123">
    <property type="entry name" value="ABC transporter transmembrane region"/>
    <property type="match status" value="2"/>
</dbReference>
<dbReference type="Proteomes" id="UP000053095">
    <property type="component" value="Unassembled WGS sequence"/>
</dbReference>
<feature type="transmembrane region" description="Helical" evidence="9">
    <location>
        <begin position="33"/>
        <end position="51"/>
    </location>
</feature>
<feature type="transmembrane region" description="Helical" evidence="9">
    <location>
        <begin position="103"/>
        <end position="124"/>
    </location>
</feature>
<dbReference type="InterPro" id="IPR003593">
    <property type="entry name" value="AAA+_ATPase"/>
</dbReference>
<dbReference type="CDD" id="cd18579">
    <property type="entry name" value="ABC_6TM_ABCC_D1"/>
    <property type="match status" value="1"/>
</dbReference>
<dbReference type="InterPro" id="IPR044746">
    <property type="entry name" value="ABCC_6TM_D1"/>
</dbReference>
<keyword evidence="5" id="KW-0067">ATP-binding</keyword>
<dbReference type="PROSITE" id="PS50893">
    <property type="entry name" value="ABC_TRANSPORTER_2"/>
    <property type="match status" value="2"/>
</dbReference>
<keyword evidence="4" id="KW-0547">Nucleotide-binding</keyword>
<dbReference type="FunFam" id="1.20.1560.10:FF:000066">
    <property type="entry name" value="ABC multidrug transporter (Eurofung)"/>
    <property type="match status" value="1"/>
</dbReference>
<gene>
    <name evidence="12" type="ORF">TCE0_015r02057</name>
</gene>
<comment type="caution">
    <text evidence="12">The sequence shown here is derived from an EMBL/GenBank/DDBJ whole genome shotgun (WGS) entry which is preliminary data.</text>
</comment>
<name>A0A6V8GZK0_TALPI</name>
<dbReference type="CDD" id="cd18580">
    <property type="entry name" value="ABC_6TM_ABCC_D2"/>
    <property type="match status" value="1"/>
</dbReference>
<dbReference type="InterPro" id="IPR003439">
    <property type="entry name" value="ABC_transporter-like_ATP-bd"/>
</dbReference>
<dbReference type="InterPro" id="IPR036640">
    <property type="entry name" value="ABC1_TM_sf"/>
</dbReference>
<sequence>MDSSCYEAADNSFGPSISCSPVFDFTVVFEQSILSIGPSALFLLLVPWRLWQLYGKSIKTTRITNHALWLKFIIAITLIGTQITTLALWIQDNNNNNNNTIRTAVPAVALSLVGSLFVTVLSLIEHSRSVRPSSLLSVYLLLSILFDSVQVRTLFLRPYIRVSLAGTVTAAVGLKVFLLFLEIQHKGKYLNPADREKYSPEELSGIFARTIFSWLNTLFIQGFRKMLTLDDLFPTDNQLSSDLLMSRLKVSWLKYKSSKAHSIIYATLLCLRWEVLSIVFPRLCLIGFNYAQTFFIERVITTLNQPESHNTRNDGYGLIGAAALIYGGKAISTVHYQHQLFRMITMFRGAFVALIYDHSMTLPDGQYDESKVITHMSTDVDMIARSLEQINELWARLLEVAIGIWLLERQLGAVCVAPVLVILGIAHFPSHFLLPHLTKAYIYYFTVCTSLQTYMTTFMPARQKIWMGAIEQRVSIISATLKSMKSVKILGLSNRIGGMLQSRRKLELDLSRKFRWLIVWLNVVGEEVPSIILGYGMIMPADFASRKTASLPQMCGALVTFAAFVIRSQVDGSNPLSIAQAFTSLAIISLITGPSLQLLASIPALTAATAAFDRVHGFLICSTKDTRGDYMPKESTPDAAQGDGKSAQTIAVGIEMSPLNSQKHALTSSLIPSEEAILTISDAYIRPAPSSQFQLQNINLTIRPGCFTILTGPVGCGKSVLLKAVMGEISCEKGRIYVHEKGIAYCGQAPWFQNTAIRNNICGYSSRDNLKWYREILHACALEDDLANLSHGDESVVGSQGLTLSGGQKQRLALARALYSRERLLVLDDVLSAVDRQTAKTIIERVFGKEGICRRMGLSVLMTTHSKECLSLADEVVVLDSQGCVAQQGPFQPMRLTDEIIEPAQFDLPGDSDKNTPPSKKELTVPKLLTPEIISDMSRQTGDIAVYSYYLKAIGWPLVLGACVIILIYTFAANFPQVWLDLFTNDDGSNPGRFIGIYVLLAIAASGSQGLMIWQIMINVVVKSGLALHNILVETVMNAPVQLFAEIDSGVILNRFSQDMTLVDAVLPTVTFGTVLGSSYMAITIIPTLAVLYVCQKVYLRTSRQIRFLDLEAKSPLYTHFVETLTGLTTIRGFGWQSQFIDDCLRKLDMSQRPYYLLFCIQRWLNVVLDLLVAVLAVILTALAVSLHGTTDPGRLGVSLTAIIAFNQSLQEVVTSWTQMETSLGAVARTRSFELSTASEHLSGEDFVPSPEWPSRGKIEVESVSASYDGTTNVLENMSVTIEAGERVAICGRTGSGKSTFFSLLLRLLNLKSGTIRIDNVDISTIPRNVLRTQLIVIPQDPLPAFPGCSIRFHLNPQGTATDAMIMVAVEKVGLLTLVEARGGLDAENLSSQPLSQGEQKLFALARALVSKWTRDSDIIEEEFVGYTILLITHQVETVRGRFDRVLNLLSGRLEDAPPAGSN</sequence>
<dbReference type="InterPro" id="IPR056227">
    <property type="entry name" value="TMD0_ABC"/>
</dbReference>
<dbReference type="GO" id="GO:0140359">
    <property type="term" value="F:ABC-type transporter activity"/>
    <property type="evidence" value="ECO:0007669"/>
    <property type="project" value="InterPro"/>
</dbReference>
<dbReference type="Pfam" id="PF00664">
    <property type="entry name" value="ABC_membrane"/>
    <property type="match status" value="1"/>
</dbReference>
<evidence type="ECO:0000256" key="5">
    <source>
        <dbReference type="ARBA" id="ARBA00022840"/>
    </source>
</evidence>
<reference evidence="13" key="1">
    <citation type="journal article" date="2015" name="Genome Announc.">
        <title>Draft genome sequence of Talaromyces cellulolyticus strain Y-94, a source of lignocellulosic biomass-degrading enzymes.</title>
        <authorList>
            <person name="Fujii T."/>
            <person name="Koike H."/>
            <person name="Sawayama S."/>
            <person name="Yano S."/>
            <person name="Inoue H."/>
        </authorList>
    </citation>
    <scope>NUCLEOTIDE SEQUENCE [LARGE SCALE GENOMIC DNA]</scope>
    <source>
        <strain evidence="13">Y-94</strain>
    </source>
</reference>
<feature type="transmembrane region" description="Helical" evidence="9">
    <location>
        <begin position="995"/>
        <end position="1014"/>
    </location>
</feature>
<evidence type="ECO:0000256" key="9">
    <source>
        <dbReference type="SAM" id="Phobius"/>
    </source>
</evidence>
<evidence type="ECO:0000259" key="11">
    <source>
        <dbReference type="PROSITE" id="PS50929"/>
    </source>
</evidence>
<feature type="transmembrane region" description="Helical" evidence="9">
    <location>
        <begin position="136"/>
        <end position="156"/>
    </location>
</feature>
<dbReference type="SMART" id="SM00382">
    <property type="entry name" value="AAA"/>
    <property type="match status" value="2"/>
</dbReference>
<dbReference type="SUPFAM" id="SSF52540">
    <property type="entry name" value="P-loop containing nucleoside triphosphate hydrolases"/>
    <property type="match status" value="2"/>
</dbReference>
<evidence type="ECO:0000259" key="10">
    <source>
        <dbReference type="PROSITE" id="PS50893"/>
    </source>
</evidence>
<dbReference type="EMBL" id="DF933811">
    <property type="protein sequence ID" value="GAM34461.1"/>
    <property type="molecule type" value="Genomic_DNA"/>
</dbReference>
<evidence type="ECO:0000256" key="4">
    <source>
        <dbReference type="ARBA" id="ARBA00022741"/>
    </source>
</evidence>
<evidence type="ECO:0000313" key="13">
    <source>
        <dbReference type="Proteomes" id="UP000053095"/>
    </source>
</evidence>
<feature type="transmembrane region" description="Helical" evidence="9">
    <location>
        <begin position="1155"/>
        <end position="1185"/>
    </location>
</feature>
<dbReference type="InterPro" id="IPR017871">
    <property type="entry name" value="ABC_transporter-like_CS"/>
</dbReference>
<dbReference type="PROSITE" id="PS00211">
    <property type="entry name" value="ABC_TRANSPORTER_1"/>
    <property type="match status" value="2"/>
</dbReference>
<feature type="transmembrane region" description="Helical" evidence="9">
    <location>
        <begin position="1065"/>
        <end position="1095"/>
    </location>
</feature>
<dbReference type="Gene3D" id="1.20.1560.10">
    <property type="entry name" value="ABC transporter type 1, transmembrane domain"/>
    <property type="match status" value="2"/>
</dbReference>
<dbReference type="GO" id="GO:0016887">
    <property type="term" value="F:ATP hydrolysis activity"/>
    <property type="evidence" value="ECO:0007669"/>
    <property type="project" value="InterPro"/>
</dbReference>
<evidence type="ECO:0000256" key="8">
    <source>
        <dbReference type="ARBA" id="ARBA00023180"/>
    </source>
</evidence>
<feature type="domain" description="ABC transmembrane type-1" evidence="11">
    <location>
        <begin position="283"/>
        <end position="607"/>
    </location>
</feature>
<organism evidence="12 13">
    <name type="scientific">Talaromyces pinophilus</name>
    <name type="common">Penicillium pinophilum</name>
    <dbReference type="NCBI Taxonomy" id="128442"/>
    <lineage>
        <taxon>Eukaryota</taxon>
        <taxon>Fungi</taxon>
        <taxon>Dikarya</taxon>
        <taxon>Ascomycota</taxon>
        <taxon>Pezizomycotina</taxon>
        <taxon>Eurotiomycetes</taxon>
        <taxon>Eurotiomycetidae</taxon>
        <taxon>Eurotiales</taxon>
        <taxon>Trichocomaceae</taxon>
        <taxon>Talaromyces</taxon>
        <taxon>Talaromyces sect. Talaromyces</taxon>
    </lineage>
</organism>
<feature type="transmembrane region" description="Helical" evidence="9">
    <location>
        <begin position="954"/>
        <end position="975"/>
    </location>
</feature>
<evidence type="ECO:0000256" key="3">
    <source>
        <dbReference type="ARBA" id="ARBA00022692"/>
    </source>
</evidence>
<accession>A0A6V8GZK0</accession>
<evidence type="ECO:0000256" key="2">
    <source>
        <dbReference type="ARBA" id="ARBA00022448"/>
    </source>
</evidence>
<dbReference type="InterPro" id="IPR011527">
    <property type="entry name" value="ABC1_TM_dom"/>
</dbReference>
<dbReference type="InterPro" id="IPR050173">
    <property type="entry name" value="ABC_transporter_C-like"/>
</dbReference>
<dbReference type="GO" id="GO:0005524">
    <property type="term" value="F:ATP binding"/>
    <property type="evidence" value="ECO:0007669"/>
    <property type="project" value="UniProtKB-KW"/>
</dbReference>
<dbReference type="InterPro" id="IPR027417">
    <property type="entry name" value="P-loop_NTPase"/>
</dbReference>
<dbReference type="PROSITE" id="PS50929">
    <property type="entry name" value="ABC_TM1F"/>
    <property type="match status" value="2"/>
</dbReference>
<feature type="transmembrane region" description="Helical" evidence="9">
    <location>
        <begin position="72"/>
        <end position="91"/>
    </location>
</feature>
<evidence type="ECO:0000256" key="6">
    <source>
        <dbReference type="ARBA" id="ARBA00022989"/>
    </source>
</evidence>
<keyword evidence="8" id="KW-0325">Glycoprotein</keyword>
<evidence type="ECO:0000313" key="12">
    <source>
        <dbReference type="EMBL" id="GAM34461.1"/>
    </source>
</evidence>
<keyword evidence="13" id="KW-1185">Reference proteome</keyword>
<dbReference type="Pfam" id="PF24357">
    <property type="entry name" value="TMD0_ABC"/>
    <property type="match status" value="1"/>
</dbReference>
<dbReference type="Gene3D" id="3.40.50.300">
    <property type="entry name" value="P-loop containing nucleotide triphosphate hydrolases"/>
    <property type="match status" value="2"/>
</dbReference>
<dbReference type="GO" id="GO:0016020">
    <property type="term" value="C:membrane"/>
    <property type="evidence" value="ECO:0007669"/>
    <property type="project" value="UniProtKB-SubCell"/>
</dbReference>
<comment type="subcellular location">
    <subcellularLocation>
        <location evidence="1">Membrane</location>
        <topology evidence="1">Multi-pass membrane protein</topology>
    </subcellularLocation>
</comment>
<feature type="domain" description="ABC transmembrane type-1" evidence="11">
    <location>
        <begin position="958"/>
        <end position="1222"/>
    </location>
</feature>
<feature type="domain" description="ABC transporter" evidence="10">
    <location>
        <begin position="1259"/>
        <end position="1463"/>
    </location>
</feature>
<dbReference type="PANTHER" id="PTHR24223:SF399">
    <property type="entry name" value="ABC TRANSPORTER ATNG"/>
    <property type="match status" value="1"/>
</dbReference>
<feature type="domain" description="ABC transporter" evidence="10">
    <location>
        <begin position="678"/>
        <end position="907"/>
    </location>
</feature>
<evidence type="ECO:0000256" key="7">
    <source>
        <dbReference type="ARBA" id="ARBA00023136"/>
    </source>
</evidence>
<dbReference type="InterPro" id="IPR044726">
    <property type="entry name" value="ABCC_6TM_D2"/>
</dbReference>
<keyword evidence="3 9" id="KW-0812">Transmembrane</keyword>
<feature type="transmembrane region" description="Helical" evidence="9">
    <location>
        <begin position="162"/>
        <end position="181"/>
    </location>
</feature>
<keyword evidence="6 9" id="KW-1133">Transmembrane helix</keyword>
<dbReference type="Pfam" id="PF00005">
    <property type="entry name" value="ABC_tran"/>
    <property type="match status" value="2"/>
</dbReference>